<evidence type="ECO:0000256" key="5">
    <source>
        <dbReference type="SAM" id="Phobius"/>
    </source>
</evidence>
<dbReference type="GO" id="GO:0012505">
    <property type="term" value="C:endomembrane system"/>
    <property type="evidence" value="ECO:0007669"/>
    <property type="project" value="UniProtKB-SubCell"/>
</dbReference>
<organism evidence="8 9">
    <name type="scientific">Triparma retinervis</name>
    <dbReference type="NCBI Taxonomy" id="2557542"/>
    <lineage>
        <taxon>Eukaryota</taxon>
        <taxon>Sar</taxon>
        <taxon>Stramenopiles</taxon>
        <taxon>Ochrophyta</taxon>
        <taxon>Bolidophyceae</taxon>
        <taxon>Parmales</taxon>
        <taxon>Triparmaceae</taxon>
        <taxon>Triparma</taxon>
    </lineage>
</organism>
<feature type="domain" description="V-SNARE coiled-coil homology" evidence="7">
    <location>
        <begin position="169"/>
        <end position="233"/>
    </location>
</feature>
<dbReference type="OrthoDB" id="248747at2759"/>
<evidence type="ECO:0000256" key="2">
    <source>
        <dbReference type="ARBA" id="ARBA00023136"/>
    </source>
</evidence>
<evidence type="ECO:0000256" key="1">
    <source>
        <dbReference type="ARBA" id="ARBA00008025"/>
    </source>
</evidence>
<dbReference type="InterPro" id="IPR011012">
    <property type="entry name" value="Longin-like_dom_sf"/>
</dbReference>
<comment type="subcellular location">
    <subcellularLocation>
        <location evidence="3">Endomembrane system</location>
        <topology evidence="3">Single-pass type IV membrane protein</topology>
    </subcellularLocation>
</comment>
<name>A0A9W7CN20_9STRA</name>
<comment type="caution">
    <text evidence="8">The sequence shown here is derived from an EMBL/GenBank/DDBJ whole genome shotgun (WGS) entry which is preliminary data.</text>
</comment>
<evidence type="ECO:0000256" key="4">
    <source>
        <dbReference type="PROSITE-ProRule" id="PRU00290"/>
    </source>
</evidence>
<accession>A0A9W7CN20</accession>
<dbReference type="Gene3D" id="1.20.5.110">
    <property type="match status" value="1"/>
</dbReference>
<dbReference type="PROSITE" id="PS50859">
    <property type="entry name" value="LONGIN"/>
    <property type="match status" value="1"/>
</dbReference>
<keyword evidence="9" id="KW-1185">Reference proteome</keyword>
<protein>
    <submittedName>
        <fullName evidence="8">Uncharacterized protein</fullName>
    </submittedName>
</protein>
<evidence type="ECO:0000313" key="9">
    <source>
        <dbReference type="Proteomes" id="UP001165082"/>
    </source>
</evidence>
<keyword evidence="5" id="KW-0812">Transmembrane</keyword>
<feature type="domain" description="Longin" evidence="6">
    <location>
        <begin position="1"/>
        <end position="151"/>
    </location>
</feature>
<dbReference type="SUPFAM" id="SSF64356">
    <property type="entry name" value="SNARE-like"/>
    <property type="match status" value="1"/>
</dbReference>
<dbReference type="AlphaFoldDB" id="A0A9W7CN20"/>
<keyword evidence="4" id="KW-0175">Coiled coil</keyword>
<dbReference type="CDD" id="cd15843">
    <property type="entry name" value="R-SNARE"/>
    <property type="match status" value="1"/>
</dbReference>
<keyword evidence="5" id="KW-1133">Transmembrane helix</keyword>
<dbReference type="CDD" id="cd14824">
    <property type="entry name" value="Longin"/>
    <property type="match status" value="1"/>
</dbReference>
<evidence type="ECO:0000313" key="8">
    <source>
        <dbReference type="EMBL" id="GMI07636.1"/>
    </source>
</evidence>
<dbReference type="Pfam" id="PF00957">
    <property type="entry name" value="Synaptobrevin"/>
    <property type="match status" value="1"/>
</dbReference>
<dbReference type="PANTHER" id="PTHR21136">
    <property type="entry name" value="SNARE PROTEINS"/>
    <property type="match status" value="1"/>
</dbReference>
<gene>
    <name evidence="8" type="ORF">TrRE_jg11515</name>
</gene>
<reference evidence="8" key="1">
    <citation type="submission" date="2022-07" db="EMBL/GenBank/DDBJ databases">
        <title>Genome analysis of Parmales, a sister group of diatoms, reveals the evolutionary specialization of diatoms from phago-mixotrophs to photoautotrophs.</title>
        <authorList>
            <person name="Ban H."/>
            <person name="Sato S."/>
            <person name="Yoshikawa S."/>
            <person name="Kazumasa Y."/>
            <person name="Nakamura Y."/>
            <person name="Ichinomiya M."/>
            <person name="Saitoh K."/>
            <person name="Sato N."/>
            <person name="Blanc-Mathieu R."/>
            <person name="Endo H."/>
            <person name="Kuwata A."/>
            <person name="Ogata H."/>
        </authorList>
    </citation>
    <scope>NUCLEOTIDE SEQUENCE</scope>
</reference>
<dbReference type="EMBL" id="BRXZ01000218">
    <property type="protein sequence ID" value="GMI07636.1"/>
    <property type="molecule type" value="Genomic_DNA"/>
</dbReference>
<dbReference type="SUPFAM" id="SSF58038">
    <property type="entry name" value="SNARE fusion complex"/>
    <property type="match status" value="1"/>
</dbReference>
<proteinExistence type="inferred from homology"/>
<dbReference type="PROSITE" id="PS50892">
    <property type="entry name" value="V_SNARE"/>
    <property type="match status" value="1"/>
</dbReference>
<dbReference type="InterPro" id="IPR010908">
    <property type="entry name" value="Longin_dom"/>
</dbReference>
<dbReference type="Proteomes" id="UP001165082">
    <property type="component" value="Unassembled WGS sequence"/>
</dbReference>
<keyword evidence="2 5" id="KW-0472">Membrane</keyword>
<evidence type="ECO:0000256" key="3">
    <source>
        <dbReference type="ARBA" id="ARBA00046280"/>
    </source>
</evidence>
<dbReference type="Pfam" id="PF13774">
    <property type="entry name" value="Longin"/>
    <property type="match status" value="1"/>
</dbReference>
<comment type="similarity">
    <text evidence="1">Belongs to the synaptobrevin family.</text>
</comment>
<evidence type="ECO:0000259" key="7">
    <source>
        <dbReference type="PROSITE" id="PS50892"/>
    </source>
</evidence>
<dbReference type="InterPro" id="IPR051097">
    <property type="entry name" value="Synaptobrevin-like_transport"/>
</dbReference>
<dbReference type="PANTHER" id="PTHR21136:SF168">
    <property type="entry name" value="VESICLE-ASSOCIATED MEMBRANE PROTEIN 9"/>
    <property type="match status" value="1"/>
</dbReference>
<dbReference type="Gene3D" id="3.30.450.50">
    <property type="entry name" value="Longin domain"/>
    <property type="match status" value="1"/>
</dbReference>
<evidence type="ECO:0000259" key="6">
    <source>
        <dbReference type="PROSITE" id="PS50859"/>
    </source>
</evidence>
<dbReference type="SMART" id="SM01270">
    <property type="entry name" value="Longin"/>
    <property type="match status" value="1"/>
</dbReference>
<sequence length="271" mass="30726">MTIVLASISRASSILVSHCSLRGNHQLIAQKLLSALENKIPSFDAKKKKRRTRGSKKQYQEEEYQVACLPSIERRTIHYDDQHLVHLLIETENNVSIIYLCMTSGSALAVSPRVCFNFLESVSDMFLAKFGKAKTRVANPYAMNKSFRVDLESMMHRFNTAPPEINNKGIARVEGNIKDIKTVMHHNLLELVSRGDKIEVLVHKSNDLEEGATVFKRRSELVAKNMRDRYRFYRFLLVGVILLVVAFLTLSICGIDLGQCRELNGSGGEQR</sequence>
<feature type="transmembrane region" description="Helical" evidence="5">
    <location>
        <begin position="232"/>
        <end position="252"/>
    </location>
</feature>
<dbReference type="InterPro" id="IPR042855">
    <property type="entry name" value="V_SNARE_CC"/>
</dbReference>